<dbReference type="RefSeq" id="WP_208929568.1">
    <property type="nucleotide sequence ID" value="NZ_CP013655.1"/>
</dbReference>
<name>A0A0U2XG64_9ENTE</name>
<dbReference type="EMBL" id="CP013655">
    <property type="protein sequence ID" value="ALS36317.1"/>
    <property type="molecule type" value="Genomic_DNA"/>
</dbReference>
<dbReference type="STRING" id="118060.ATZ35_03805"/>
<organism evidence="1 2">
    <name type="scientific">Enterococcus rotai</name>
    <dbReference type="NCBI Taxonomy" id="118060"/>
    <lineage>
        <taxon>Bacteria</taxon>
        <taxon>Bacillati</taxon>
        <taxon>Bacillota</taxon>
        <taxon>Bacilli</taxon>
        <taxon>Lactobacillales</taxon>
        <taxon>Enterococcaceae</taxon>
        <taxon>Enterococcus</taxon>
    </lineage>
</organism>
<gene>
    <name evidence="1" type="ORF">ATZ35_03805</name>
</gene>
<accession>A0A0U2XG64</accession>
<dbReference type="AlphaFoldDB" id="A0A0U2XG64"/>
<dbReference type="Proteomes" id="UP000067523">
    <property type="component" value="Chromosome"/>
</dbReference>
<proteinExistence type="predicted"/>
<evidence type="ECO:0000313" key="2">
    <source>
        <dbReference type="Proteomes" id="UP000067523"/>
    </source>
</evidence>
<sequence>MEIDNLLPITTRQELRNWLEANSTTKKYCWIIVSIKPELNKIQYLDAVEEILCFGWIDGIKKKVSDTQTAQRLSPRAKKSPWTELNKERSRRMERLGLMTDQGRNVLPDMSEESFEIDEIIAEKLKADMEIYEKFLTFPELYRRIRIDTIQNYKHQPELLEKRLDKFLKNT</sequence>
<dbReference type="Pfam" id="PF13376">
    <property type="entry name" value="OmdA"/>
    <property type="match status" value="1"/>
</dbReference>
<protein>
    <submittedName>
        <fullName evidence="1">Thymidylate synthase</fullName>
    </submittedName>
</protein>
<dbReference type="KEGG" id="erx:ATZ35_03805"/>
<evidence type="ECO:0000313" key="1">
    <source>
        <dbReference type="EMBL" id="ALS36317.1"/>
    </source>
</evidence>
<reference evidence="2" key="1">
    <citation type="submission" date="2015-12" db="EMBL/GenBank/DDBJ databases">
        <authorList>
            <person name="Lauer A."/>
            <person name="Humrighouse B."/>
            <person name="Loparev V."/>
            <person name="Shewmaker P.L."/>
            <person name="Whitney A.M."/>
            <person name="McLaughlin R.W."/>
        </authorList>
    </citation>
    <scope>NUCLEOTIDE SEQUENCE [LARGE SCALE GENOMIC DNA]</scope>
    <source>
        <strain evidence="2">LMG 26678</strain>
    </source>
</reference>
<keyword evidence="2" id="KW-1185">Reference proteome</keyword>